<keyword evidence="3" id="KW-0804">Transcription</keyword>
<dbReference type="Pfam" id="PF12833">
    <property type="entry name" value="HTH_18"/>
    <property type="match status" value="1"/>
</dbReference>
<dbReference type="SUPFAM" id="SSF51215">
    <property type="entry name" value="Regulatory protein AraC"/>
    <property type="match status" value="1"/>
</dbReference>
<evidence type="ECO:0000313" key="5">
    <source>
        <dbReference type="EMBL" id="OLZ50039.1"/>
    </source>
</evidence>
<keyword evidence="2" id="KW-0238">DNA-binding</keyword>
<dbReference type="PROSITE" id="PS01124">
    <property type="entry name" value="HTH_ARAC_FAMILY_2"/>
    <property type="match status" value="1"/>
</dbReference>
<dbReference type="SMART" id="SM00342">
    <property type="entry name" value="HTH_ARAC"/>
    <property type="match status" value="1"/>
</dbReference>
<accession>A0A1R0KQW3</accession>
<dbReference type="InterPro" id="IPR003313">
    <property type="entry name" value="AraC-bd"/>
</dbReference>
<dbReference type="AlphaFoldDB" id="A0A1R0KQW3"/>
<gene>
    <name evidence="5" type="ORF">BS329_20655</name>
</gene>
<evidence type="ECO:0000256" key="2">
    <source>
        <dbReference type="ARBA" id="ARBA00023125"/>
    </source>
</evidence>
<dbReference type="Gene3D" id="2.60.120.280">
    <property type="entry name" value="Regulatory protein AraC"/>
    <property type="match status" value="1"/>
</dbReference>
<evidence type="ECO:0000259" key="4">
    <source>
        <dbReference type="PROSITE" id="PS01124"/>
    </source>
</evidence>
<dbReference type="InterPro" id="IPR009057">
    <property type="entry name" value="Homeodomain-like_sf"/>
</dbReference>
<dbReference type="InterPro" id="IPR037923">
    <property type="entry name" value="HTH-like"/>
</dbReference>
<dbReference type="STRING" id="76021.BS329_20655"/>
<organism evidence="5 6">
    <name type="scientific">Amycolatopsis coloradensis</name>
    <dbReference type="NCBI Taxonomy" id="76021"/>
    <lineage>
        <taxon>Bacteria</taxon>
        <taxon>Bacillati</taxon>
        <taxon>Actinomycetota</taxon>
        <taxon>Actinomycetes</taxon>
        <taxon>Pseudonocardiales</taxon>
        <taxon>Pseudonocardiaceae</taxon>
        <taxon>Amycolatopsis</taxon>
    </lineage>
</organism>
<dbReference type="Proteomes" id="UP000187486">
    <property type="component" value="Unassembled WGS sequence"/>
</dbReference>
<dbReference type="InterPro" id="IPR020449">
    <property type="entry name" value="Tscrpt_reg_AraC-type_HTH"/>
</dbReference>
<proteinExistence type="predicted"/>
<sequence length="293" mass="31520">MAEPAWKMTDPATTPSPPAGLLVIGESTFTKRVEAIRPTGSPSWLLMWTTRGRGAVHHGDTALTTSAGRLVLIEPGVRHTYGVAPDAAEWSLLWAHFRAPQGNWLGTSRHLTPAASGAAEAIDAAFDRLRRYARLTGDHIPPSPVHLPAFATRPEQQALAMCALEEIVRLADLAGAPAAPPGPDPRIARVQQLIADTPEAPHTLNSLAATAGLSPSHFSHLYARATGHSPMREVRTRRLHRAARLLTGTGMSVAAVAGTVGYVDQFHFSRAFRREFGLPPSSYRHNGEVSGWD</sequence>
<keyword evidence="1" id="KW-0805">Transcription regulation</keyword>
<dbReference type="Gene3D" id="1.10.10.60">
    <property type="entry name" value="Homeodomain-like"/>
    <property type="match status" value="2"/>
</dbReference>
<protein>
    <recommendedName>
        <fullName evidence="4">HTH araC/xylS-type domain-containing protein</fullName>
    </recommendedName>
</protein>
<dbReference type="InterPro" id="IPR050204">
    <property type="entry name" value="AraC_XylS_family_regulators"/>
</dbReference>
<feature type="domain" description="HTH araC/xylS-type" evidence="4">
    <location>
        <begin position="188"/>
        <end position="286"/>
    </location>
</feature>
<comment type="caution">
    <text evidence="5">The sequence shown here is derived from an EMBL/GenBank/DDBJ whole genome shotgun (WGS) entry which is preliminary data.</text>
</comment>
<dbReference type="PANTHER" id="PTHR46796">
    <property type="entry name" value="HTH-TYPE TRANSCRIPTIONAL ACTIVATOR RHAS-RELATED"/>
    <property type="match status" value="1"/>
</dbReference>
<dbReference type="PANTHER" id="PTHR46796:SF6">
    <property type="entry name" value="ARAC SUBFAMILY"/>
    <property type="match status" value="1"/>
</dbReference>
<keyword evidence="6" id="KW-1185">Reference proteome</keyword>
<dbReference type="GO" id="GO:0043565">
    <property type="term" value="F:sequence-specific DNA binding"/>
    <property type="evidence" value="ECO:0007669"/>
    <property type="project" value="InterPro"/>
</dbReference>
<name>A0A1R0KQW3_9PSEU</name>
<dbReference type="PRINTS" id="PR00032">
    <property type="entry name" value="HTHARAC"/>
</dbReference>
<dbReference type="Pfam" id="PF02311">
    <property type="entry name" value="AraC_binding"/>
    <property type="match status" value="1"/>
</dbReference>
<dbReference type="InterPro" id="IPR018060">
    <property type="entry name" value="HTH_AraC"/>
</dbReference>
<dbReference type="SUPFAM" id="SSF46689">
    <property type="entry name" value="Homeodomain-like"/>
    <property type="match status" value="2"/>
</dbReference>
<evidence type="ECO:0000256" key="1">
    <source>
        <dbReference type="ARBA" id="ARBA00023015"/>
    </source>
</evidence>
<reference evidence="5 6" key="1">
    <citation type="submission" date="2016-01" db="EMBL/GenBank/DDBJ databases">
        <title>Amycolatopsis coloradensis genome sequencing and assembly.</title>
        <authorList>
            <person name="Mayilraj S."/>
        </authorList>
    </citation>
    <scope>NUCLEOTIDE SEQUENCE [LARGE SCALE GENOMIC DNA]</scope>
    <source>
        <strain evidence="5 6">DSM 44225</strain>
    </source>
</reference>
<evidence type="ECO:0000256" key="3">
    <source>
        <dbReference type="ARBA" id="ARBA00023163"/>
    </source>
</evidence>
<dbReference type="EMBL" id="MQUQ01000011">
    <property type="protein sequence ID" value="OLZ50039.1"/>
    <property type="molecule type" value="Genomic_DNA"/>
</dbReference>
<evidence type="ECO:0000313" key="6">
    <source>
        <dbReference type="Proteomes" id="UP000187486"/>
    </source>
</evidence>
<dbReference type="GO" id="GO:0003700">
    <property type="term" value="F:DNA-binding transcription factor activity"/>
    <property type="evidence" value="ECO:0007669"/>
    <property type="project" value="InterPro"/>
</dbReference>